<evidence type="ECO:0000256" key="2">
    <source>
        <dbReference type="ARBA" id="ARBA00008001"/>
    </source>
</evidence>
<dbReference type="AlphaFoldDB" id="A0A9P7SU81"/>
<dbReference type="InterPro" id="IPR021891">
    <property type="entry name" value="Telomerase_RBD"/>
</dbReference>
<name>A0A9P7SU81_9HYPO</name>
<dbReference type="InterPro" id="IPR043502">
    <property type="entry name" value="DNA/RNA_pol_sf"/>
</dbReference>
<keyword evidence="19" id="KW-1185">Reference proteome</keyword>
<comment type="caution">
    <text evidence="18">The sequence shown here is derived from an EMBL/GenBank/DDBJ whole genome shotgun (WGS) entry which is preliminary data.</text>
</comment>
<gene>
    <name evidence="18" type="ORF">E4U43_005206</name>
</gene>
<dbReference type="GO" id="GO:0046872">
    <property type="term" value="F:metal ion binding"/>
    <property type="evidence" value="ECO:0007669"/>
    <property type="project" value="UniProtKB-KW"/>
</dbReference>
<evidence type="ECO:0000256" key="1">
    <source>
        <dbReference type="ARBA" id="ARBA00004173"/>
    </source>
</evidence>
<evidence type="ECO:0000256" key="9">
    <source>
        <dbReference type="ARBA" id="ARBA00022842"/>
    </source>
</evidence>
<dbReference type="GO" id="GO:0000781">
    <property type="term" value="C:chromosome, telomeric region"/>
    <property type="evidence" value="ECO:0007669"/>
    <property type="project" value="UniProtKB-SubCell"/>
</dbReference>
<evidence type="ECO:0000256" key="12">
    <source>
        <dbReference type="ARBA" id="ARBA00023128"/>
    </source>
</evidence>
<evidence type="ECO:0000256" key="3">
    <source>
        <dbReference type="ARBA" id="ARBA00012493"/>
    </source>
</evidence>
<evidence type="ECO:0000256" key="16">
    <source>
        <dbReference type="SAM" id="MobiDB-lite"/>
    </source>
</evidence>
<evidence type="ECO:0000313" key="19">
    <source>
        <dbReference type="Proteomes" id="UP000748025"/>
    </source>
</evidence>
<evidence type="ECO:0000256" key="6">
    <source>
        <dbReference type="ARBA" id="ARBA00022679"/>
    </source>
</evidence>
<comment type="subcellular location">
    <subcellularLocation>
        <location evidence="1">Mitochondrion</location>
    </subcellularLocation>
    <subcellularLocation>
        <location evidence="15">Nucleus</location>
    </subcellularLocation>
    <subcellularLocation>
        <location evidence="15">Chromosome</location>
        <location evidence="15">Telomere</location>
    </subcellularLocation>
</comment>
<keyword evidence="11 15" id="KW-0695">RNA-directed DNA polymerase</keyword>
<dbReference type="SMART" id="SM00975">
    <property type="entry name" value="Telomerase_RBD"/>
    <property type="match status" value="1"/>
</dbReference>
<keyword evidence="8 15" id="KW-0479">Metal-binding</keyword>
<feature type="domain" description="Reverse transcriptase" evidence="17">
    <location>
        <begin position="374"/>
        <end position="717"/>
    </location>
</feature>
<evidence type="ECO:0000256" key="8">
    <source>
        <dbReference type="ARBA" id="ARBA00022723"/>
    </source>
</evidence>
<keyword evidence="9 15" id="KW-0460">Magnesium</keyword>
<evidence type="ECO:0000256" key="15">
    <source>
        <dbReference type="RuleBase" id="RU365061"/>
    </source>
</evidence>
<dbReference type="GO" id="GO:0070034">
    <property type="term" value="F:telomerase RNA binding"/>
    <property type="evidence" value="ECO:0007669"/>
    <property type="project" value="TreeGrafter"/>
</dbReference>
<dbReference type="GO" id="GO:0003720">
    <property type="term" value="F:telomerase activity"/>
    <property type="evidence" value="ECO:0007669"/>
    <property type="project" value="InterPro"/>
</dbReference>
<evidence type="ECO:0000256" key="7">
    <source>
        <dbReference type="ARBA" id="ARBA00022695"/>
    </source>
</evidence>
<dbReference type="Pfam" id="PF12009">
    <property type="entry name" value="Telomerase_RBD"/>
    <property type="match status" value="1"/>
</dbReference>
<dbReference type="OrthoDB" id="289721at2759"/>
<dbReference type="PANTHER" id="PTHR12066:SF0">
    <property type="entry name" value="TELOMERASE REVERSE TRANSCRIPTASE"/>
    <property type="match status" value="1"/>
</dbReference>
<dbReference type="PROSITE" id="PS50878">
    <property type="entry name" value="RT_POL"/>
    <property type="match status" value="1"/>
</dbReference>
<sequence>MLDLLTERSIFVAVEAGLGNYYQLSGEPCMLISAFHYRSWMPNATLKNLVPLAVLQILSLSGAEYSTGNRHLQPAAGSSTATSTFFQDYTLRDEEVARLLENLKNLSADGSPKLPKRLRGMAWNLVQRLQFLHSRCSYTELLKHYCSSDCRRHIEQTSRARSRGAVPSKSICPRPKSPIIGAGHPELESQSENSGSLNRREGDPIEAFVDLATSQSQVSSFCQAVLSRIVPNDFWGQGENMMHNKTAVLRQVDRFIRLRRFESISLHEIMQGLRVRRSGNQMIIAGISWLQPRELQRQKTSQSDMKKRREIFQEFLYFVFDSLLMPLIKSNFYVTETSTHRNQVFYFRHDIWRRIAAPAISVLKRDMFEAVTLTQANSILDRRRMGFSAVRLLPKGNKLRPIMNLRRRQLSRSGSRRMLGPSINSVLAPIHTALRFEKDTNPQKLGSTLFSVNDMYMRLKGFKKAIEAMSTSPTNKTRTTRTTKLYFAKLDVQSAFDTIPQADLLELMRSVPSQSKYTIIKHAEVRPGERTTLGPRRLSSKAMRRWRAIVLPQGQDATFTARLQNGLATKKMDTVFIDGVAQKGYDTSALLHLMTDHIQRNLVKFGKKYYRQKRGIPQGSVLSSFLCNYFYADLERKHLGFLSGADCLLMRLTDDFLLITLDQDKAVKFVETMHRGLPDYGVQVSPHKTVLNFPMSLHGEPLQMAASGAFPYCGTCINDATLEITKDAQASCSTAIANALTVESSRAPGHNFQRKMLSAFKIQSHLMFFDTAHNSKTTVLESLRHAFHETARKMVAYIRCLAKARRPRASLVI</sequence>
<dbReference type="PRINTS" id="PR01365">
    <property type="entry name" value="TELOMERASERT"/>
</dbReference>
<feature type="region of interest" description="Disordered" evidence="16">
    <location>
        <begin position="157"/>
        <end position="199"/>
    </location>
</feature>
<dbReference type="EMBL" id="SRPW01003391">
    <property type="protein sequence ID" value="KAG5987159.1"/>
    <property type="molecule type" value="Genomic_DNA"/>
</dbReference>
<comment type="similarity">
    <text evidence="2 15">Belongs to the reverse transcriptase family. Telomerase subfamily.</text>
</comment>
<evidence type="ECO:0000256" key="11">
    <source>
        <dbReference type="ARBA" id="ARBA00022918"/>
    </source>
</evidence>
<dbReference type="InterPro" id="IPR003545">
    <property type="entry name" value="Telomerase_RT"/>
</dbReference>
<dbReference type="Pfam" id="PF00078">
    <property type="entry name" value="RVT_1"/>
    <property type="match status" value="1"/>
</dbReference>
<evidence type="ECO:0000256" key="14">
    <source>
        <dbReference type="ARBA" id="ARBA00048173"/>
    </source>
</evidence>
<dbReference type="Gene3D" id="1.10.357.90">
    <property type="match status" value="1"/>
</dbReference>
<keyword evidence="6 15" id="KW-0808">Transferase</keyword>
<feature type="non-terminal residue" evidence="18">
    <location>
        <position position="813"/>
    </location>
</feature>
<evidence type="ECO:0000256" key="10">
    <source>
        <dbReference type="ARBA" id="ARBA00022895"/>
    </source>
</evidence>
<dbReference type="Gene3D" id="1.10.132.70">
    <property type="match status" value="1"/>
</dbReference>
<accession>A0A9P7SU81</accession>
<dbReference type="PANTHER" id="PTHR12066">
    <property type="entry name" value="TELOMERASE REVERSE TRANSCRIPTASE"/>
    <property type="match status" value="1"/>
</dbReference>
<dbReference type="GO" id="GO:0000333">
    <property type="term" value="C:telomerase catalytic core complex"/>
    <property type="evidence" value="ECO:0007669"/>
    <property type="project" value="TreeGrafter"/>
</dbReference>
<dbReference type="GO" id="GO:0007004">
    <property type="term" value="P:telomere maintenance via telomerase"/>
    <property type="evidence" value="ECO:0007669"/>
    <property type="project" value="TreeGrafter"/>
</dbReference>
<proteinExistence type="inferred from homology"/>
<keyword evidence="10 15" id="KW-0779">Telomere</keyword>
<dbReference type="GO" id="GO:0005739">
    <property type="term" value="C:mitochondrion"/>
    <property type="evidence" value="ECO:0007669"/>
    <property type="project" value="UniProtKB-SubCell"/>
</dbReference>
<keyword evidence="5 15" id="KW-0158">Chromosome</keyword>
<dbReference type="Proteomes" id="UP000748025">
    <property type="component" value="Unassembled WGS sequence"/>
</dbReference>
<keyword evidence="13 15" id="KW-0539">Nucleus</keyword>
<evidence type="ECO:0000259" key="17">
    <source>
        <dbReference type="PROSITE" id="PS50878"/>
    </source>
</evidence>
<keyword evidence="12" id="KW-0496">Mitochondrion</keyword>
<dbReference type="Gene3D" id="3.30.70.2630">
    <property type="match status" value="1"/>
</dbReference>
<evidence type="ECO:0000313" key="18">
    <source>
        <dbReference type="EMBL" id="KAG5987159.1"/>
    </source>
</evidence>
<evidence type="ECO:0000256" key="5">
    <source>
        <dbReference type="ARBA" id="ARBA00022454"/>
    </source>
</evidence>
<keyword evidence="7 15" id="KW-0548">Nucleotidyltransferase</keyword>
<dbReference type="EC" id="2.7.7.49" evidence="3 15"/>
<dbReference type="CDD" id="cd01648">
    <property type="entry name" value="TERT"/>
    <property type="match status" value="1"/>
</dbReference>
<reference evidence="18" key="1">
    <citation type="journal article" date="2020" name="bioRxiv">
        <title>Whole genome comparisons of ergot fungi reveals the divergence and evolution of species within the genus Claviceps are the result of varying mechanisms driving genome evolution and host range expansion.</title>
        <authorList>
            <person name="Wyka S.A."/>
            <person name="Mondo S.J."/>
            <person name="Liu M."/>
            <person name="Dettman J."/>
            <person name="Nalam V."/>
            <person name="Broders K.D."/>
        </authorList>
    </citation>
    <scope>NUCLEOTIDE SEQUENCE</scope>
    <source>
        <strain evidence="18">CCC 602</strain>
    </source>
</reference>
<comment type="function">
    <text evidence="15">Telomerase is a ribonucleoprotein enzyme essential for the replication of chromosome termini in most eukaryotes. It elongates telomeres. It is a reverse transcriptase that adds simple sequence repeats to chromosome ends by copying a template sequence within the RNA component of the enzyme.</text>
</comment>
<evidence type="ECO:0000256" key="4">
    <source>
        <dbReference type="ARBA" id="ARBA00016182"/>
    </source>
</evidence>
<dbReference type="InterPro" id="IPR000477">
    <property type="entry name" value="RT_dom"/>
</dbReference>
<protein>
    <recommendedName>
        <fullName evidence="4 15">Telomerase reverse transcriptase</fullName>
        <ecNumber evidence="3 15">2.7.7.49</ecNumber>
    </recommendedName>
    <alternativeName>
        <fullName evidence="15">Telomerase catalytic subunit</fullName>
    </alternativeName>
</protein>
<comment type="catalytic activity">
    <reaction evidence="14 15">
        <text>DNA(n) + a 2'-deoxyribonucleoside 5'-triphosphate = DNA(n+1) + diphosphate</text>
        <dbReference type="Rhea" id="RHEA:22508"/>
        <dbReference type="Rhea" id="RHEA-COMP:17339"/>
        <dbReference type="Rhea" id="RHEA-COMP:17340"/>
        <dbReference type="ChEBI" id="CHEBI:33019"/>
        <dbReference type="ChEBI" id="CHEBI:61560"/>
        <dbReference type="ChEBI" id="CHEBI:173112"/>
        <dbReference type="EC" id="2.7.7.49"/>
    </reaction>
</comment>
<feature type="compositionally biased region" description="Polar residues" evidence="16">
    <location>
        <begin position="188"/>
        <end position="197"/>
    </location>
</feature>
<dbReference type="GO" id="GO:0042162">
    <property type="term" value="F:telomeric DNA binding"/>
    <property type="evidence" value="ECO:0007669"/>
    <property type="project" value="TreeGrafter"/>
</dbReference>
<organism evidence="18 19">
    <name type="scientific">Claviceps pusilla</name>
    <dbReference type="NCBI Taxonomy" id="123648"/>
    <lineage>
        <taxon>Eukaryota</taxon>
        <taxon>Fungi</taxon>
        <taxon>Dikarya</taxon>
        <taxon>Ascomycota</taxon>
        <taxon>Pezizomycotina</taxon>
        <taxon>Sordariomycetes</taxon>
        <taxon>Hypocreomycetidae</taxon>
        <taxon>Hypocreales</taxon>
        <taxon>Clavicipitaceae</taxon>
        <taxon>Claviceps</taxon>
    </lineage>
</organism>
<evidence type="ECO:0000256" key="13">
    <source>
        <dbReference type="ARBA" id="ARBA00023242"/>
    </source>
</evidence>
<dbReference type="SUPFAM" id="SSF56672">
    <property type="entry name" value="DNA/RNA polymerases"/>
    <property type="match status" value="1"/>
</dbReference>